<sequence>MSTATFSHSAHFLSTVREMFAGWFDSRTAKTARPLTRFEEAEQLRAMADDVAQSDPAFAQDLYAAADRHELG</sequence>
<reference evidence="1 2" key="1">
    <citation type="submission" date="2019-03" db="EMBL/GenBank/DDBJ databases">
        <authorList>
            <person name="Sebastian G."/>
            <person name="Baumann P."/>
            <person name="Ruckert C."/>
            <person name="Kalinowski J."/>
            <person name="Nebel B."/>
            <person name="Takors R."/>
            <person name="Blombach B."/>
        </authorList>
    </citation>
    <scope>NUCLEOTIDE SEQUENCE [LARGE SCALE GENOMIC DNA]</scope>
    <source>
        <strain evidence="1 2">DSM 1084</strain>
    </source>
</reference>
<protein>
    <submittedName>
        <fullName evidence="1">Uncharacterized protein</fullName>
    </submittedName>
</protein>
<keyword evidence="2" id="KW-1185">Reference proteome</keyword>
<dbReference type="AlphaFoldDB" id="A0A4P6WVD8"/>
<evidence type="ECO:0000313" key="2">
    <source>
        <dbReference type="Proteomes" id="UP000293912"/>
    </source>
</evidence>
<dbReference type="KEGG" id="hpse:HPF_09100"/>
<organism evidence="1 2">
    <name type="scientific">Hydrogenophaga pseudoflava</name>
    <name type="common">Pseudomonas carboxydoflava</name>
    <dbReference type="NCBI Taxonomy" id="47421"/>
    <lineage>
        <taxon>Bacteria</taxon>
        <taxon>Pseudomonadati</taxon>
        <taxon>Pseudomonadota</taxon>
        <taxon>Betaproteobacteria</taxon>
        <taxon>Burkholderiales</taxon>
        <taxon>Comamonadaceae</taxon>
        <taxon>Hydrogenophaga</taxon>
    </lineage>
</organism>
<gene>
    <name evidence="1" type="ORF">HPF_09100</name>
</gene>
<proteinExistence type="predicted"/>
<dbReference type="RefSeq" id="WP_066150828.1">
    <property type="nucleotide sequence ID" value="NZ_CP037867.1"/>
</dbReference>
<dbReference type="Proteomes" id="UP000293912">
    <property type="component" value="Chromosome"/>
</dbReference>
<accession>A0A4P6WVD8</accession>
<dbReference type="EMBL" id="CP037867">
    <property type="protein sequence ID" value="QBM27842.1"/>
    <property type="molecule type" value="Genomic_DNA"/>
</dbReference>
<name>A0A4P6WVD8_HYDPS</name>
<evidence type="ECO:0000313" key="1">
    <source>
        <dbReference type="EMBL" id="QBM27842.1"/>
    </source>
</evidence>